<dbReference type="Pfam" id="PF00646">
    <property type="entry name" value="F-box"/>
    <property type="match status" value="2"/>
</dbReference>
<dbReference type="InterPro" id="IPR036047">
    <property type="entry name" value="F-box-like_dom_sf"/>
</dbReference>
<dbReference type="InterPro" id="IPR053197">
    <property type="entry name" value="F-box_SCFL_complex_component"/>
</dbReference>
<dbReference type="EMBL" id="RWGY01000009">
    <property type="protein sequence ID" value="TVU33904.1"/>
    <property type="molecule type" value="Genomic_DNA"/>
</dbReference>
<dbReference type="CDD" id="cd22160">
    <property type="entry name" value="F-box_AtFBL13-like"/>
    <property type="match status" value="2"/>
</dbReference>
<dbReference type="PANTHER" id="PTHR34223:SF80">
    <property type="entry name" value="OS11G0205900 PROTEIN"/>
    <property type="match status" value="1"/>
</dbReference>
<feature type="non-terminal residue" evidence="2">
    <location>
        <position position="1"/>
    </location>
</feature>
<reference evidence="2 3" key="1">
    <citation type="journal article" date="2019" name="Sci. Rep.">
        <title>A high-quality genome of Eragrostis curvula grass provides insights into Poaceae evolution and supports new strategies to enhance forage quality.</title>
        <authorList>
            <person name="Carballo J."/>
            <person name="Santos B.A.C.M."/>
            <person name="Zappacosta D."/>
            <person name="Garbus I."/>
            <person name="Selva J.P."/>
            <person name="Gallo C.A."/>
            <person name="Diaz A."/>
            <person name="Albertini E."/>
            <person name="Caccamo M."/>
            <person name="Echenique V."/>
        </authorList>
    </citation>
    <scope>NUCLEOTIDE SEQUENCE [LARGE SCALE GENOMIC DNA]</scope>
    <source>
        <strain evidence="3">cv. Victoria</strain>
        <tissue evidence="2">Leaf</tissue>
    </source>
</reference>
<gene>
    <name evidence="2" type="ORF">EJB05_15719</name>
</gene>
<dbReference type="InterPro" id="IPR001810">
    <property type="entry name" value="F-box_dom"/>
</dbReference>
<dbReference type="InterPro" id="IPR053781">
    <property type="entry name" value="F-box_AtFBL13-like"/>
</dbReference>
<dbReference type="Gene3D" id="1.20.1280.50">
    <property type="match status" value="1"/>
</dbReference>
<name>A0A5J9VEW4_9POAL</name>
<comment type="caution">
    <text evidence="2">The sequence shown here is derived from an EMBL/GenBank/DDBJ whole genome shotgun (WGS) entry which is preliminary data.</text>
</comment>
<evidence type="ECO:0000313" key="2">
    <source>
        <dbReference type="EMBL" id="TVU33904.1"/>
    </source>
</evidence>
<dbReference type="AlphaFoldDB" id="A0A5J9VEW4"/>
<dbReference type="SUPFAM" id="SSF81383">
    <property type="entry name" value="F-box domain"/>
    <property type="match status" value="2"/>
</dbReference>
<dbReference type="SMART" id="SM00256">
    <property type="entry name" value="FBOX"/>
    <property type="match status" value="2"/>
</dbReference>
<feature type="domain" description="F-box" evidence="1">
    <location>
        <begin position="9"/>
        <end position="61"/>
    </location>
</feature>
<evidence type="ECO:0000313" key="3">
    <source>
        <dbReference type="Proteomes" id="UP000324897"/>
    </source>
</evidence>
<evidence type="ECO:0000259" key="1">
    <source>
        <dbReference type="PROSITE" id="PS50181"/>
    </source>
</evidence>
<dbReference type="Proteomes" id="UP000324897">
    <property type="component" value="Unassembled WGS sequence"/>
</dbReference>
<sequence length="882" mass="100257">MPPRRKGENNRVSALPDDLLRHIIGFLPAKEAVRTCLLARRWRNLWKSATCLRIRGHYTKLQRFVPHLLHFRGDARIDTCELRLSVICLTVLPSLNHWIRHVITCQAQMLSLRVRDPDWDPHLDDLPLVSRHLTRLDLAGVTLKNSFFDFSGCPSLEHLELARCDFSGTETIRSESLKHLSITFCAFSKSSSTVFRTPSLVSLRLDTHLSKAPVLESMPSLQQAFVRVLHTAYAKDKDEHDNKCVLLENLSEAENLALISESKSFIFERELKQCPTLSKLKILLLNDPWCTAPDFWALTCILNHSPVLEKLTLQLFPKEPKQKLVMRGSCNLMEFSYAISKHLKIVNVECKAIDVRILDVLKFLGTFNIRFSLDDVEVCPLSVSSSGRFLSRSVDGRRLFDRTPLGKMATEQCIRPLLSTCAKIGCVVDILVAATCEAGEGVLWCSIRLHLHFAALSHTFVPSDWAAWTHAHLMFDIMPPGKICKKAPAMDGSDSIDVLPDGILEHIIGFLPAPQAAQTCLLARRWRHLWKRAAGLHITCVDGYCEDQKCMNRSPHFVDDLLDHRGGAPLETCELTFSGLDDDLSPNRWISQLLMCQVRILSLRNIWRVDFELDDLPLSSKHLTRLELDGIVLKNNFCDFWNCPSLEHLEMSTCYFWYTRKISSKFLKCLNIINCGFSGEFRTLFYVPSLVSLRLDGHLYRARVLESVPSLHESFVRVVHENADSGDCDDYSGYCDVDDCYSCHGVLDDNKCVLLEALSEAENLTLVSESRTFAFERDLKQCPTFGKLKTLLLNESWCVAPNFTALTCILKHSPVLENLTLLLYSKGPKHKVEMIGRYHPVDRTAALSEHLKAINVKCEVVDEKVNKVLKFLFAFNICFIFK</sequence>
<dbReference type="SUPFAM" id="SSF52058">
    <property type="entry name" value="L domain-like"/>
    <property type="match status" value="1"/>
</dbReference>
<dbReference type="PANTHER" id="PTHR34223">
    <property type="entry name" value="OS11G0201299 PROTEIN"/>
    <property type="match status" value="1"/>
</dbReference>
<dbReference type="Gramene" id="TVU33904">
    <property type="protein sequence ID" value="TVU33904"/>
    <property type="gene ID" value="EJB05_15719"/>
</dbReference>
<dbReference type="InterPro" id="IPR032675">
    <property type="entry name" value="LRR_dom_sf"/>
</dbReference>
<protein>
    <recommendedName>
        <fullName evidence="1">F-box domain-containing protein</fullName>
    </recommendedName>
</protein>
<dbReference type="OrthoDB" id="680974at2759"/>
<dbReference type="Gene3D" id="3.80.10.10">
    <property type="entry name" value="Ribonuclease Inhibitor"/>
    <property type="match status" value="2"/>
</dbReference>
<keyword evidence="3" id="KW-1185">Reference proteome</keyword>
<accession>A0A5J9VEW4</accession>
<proteinExistence type="predicted"/>
<organism evidence="2 3">
    <name type="scientific">Eragrostis curvula</name>
    <name type="common">weeping love grass</name>
    <dbReference type="NCBI Taxonomy" id="38414"/>
    <lineage>
        <taxon>Eukaryota</taxon>
        <taxon>Viridiplantae</taxon>
        <taxon>Streptophyta</taxon>
        <taxon>Embryophyta</taxon>
        <taxon>Tracheophyta</taxon>
        <taxon>Spermatophyta</taxon>
        <taxon>Magnoliopsida</taxon>
        <taxon>Liliopsida</taxon>
        <taxon>Poales</taxon>
        <taxon>Poaceae</taxon>
        <taxon>PACMAD clade</taxon>
        <taxon>Chloridoideae</taxon>
        <taxon>Eragrostideae</taxon>
        <taxon>Eragrostidinae</taxon>
        <taxon>Eragrostis</taxon>
    </lineage>
</organism>
<dbReference type="PROSITE" id="PS50181">
    <property type="entry name" value="FBOX"/>
    <property type="match status" value="1"/>
</dbReference>